<feature type="transmembrane region" description="Helical" evidence="11">
    <location>
        <begin position="20"/>
        <end position="42"/>
    </location>
</feature>
<keyword evidence="10 11" id="KW-0472">Membrane</keyword>
<dbReference type="GO" id="GO:0006508">
    <property type="term" value="P:proteolysis"/>
    <property type="evidence" value="ECO:0007669"/>
    <property type="project" value="UniProtKB-KW"/>
</dbReference>
<evidence type="ECO:0000256" key="8">
    <source>
        <dbReference type="ARBA" id="ARBA00022989"/>
    </source>
</evidence>
<evidence type="ECO:0000256" key="6">
    <source>
        <dbReference type="ARBA" id="ARBA00022801"/>
    </source>
</evidence>
<keyword evidence="5" id="KW-0479">Metal-binding</keyword>
<evidence type="ECO:0000313" key="14">
    <source>
        <dbReference type="Proteomes" id="UP000231637"/>
    </source>
</evidence>
<feature type="domain" description="Peptidase M48" evidence="12">
    <location>
        <begin position="114"/>
        <end position="333"/>
    </location>
</feature>
<accession>A0A2K8L3F5</accession>
<dbReference type="Gene3D" id="1.10.3680.10">
    <property type="entry name" value="TerB-like"/>
    <property type="match status" value="1"/>
</dbReference>
<keyword evidence="14" id="KW-1185">Reference proteome</keyword>
<evidence type="ECO:0000256" key="3">
    <source>
        <dbReference type="ARBA" id="ARBA00022670"/>
    </source>
</evidence>
<evidence type="ECO:0000256" key="2">
    <source>
        <dbReference type="ARBA" id="ARBA00022475"/>
    </source>
</evidence>
<dbReference type="KEGG" id="mfn:Ga0123462_0762"/>
<dbReference type="OrthoDB" id="15218at2"/>
<evidence type="ECO:0000256" key="1">
    <source>
        <dbReference type="ARBA" id="ARBA00001947"/>
    </source>
</evidence>
<protein>
    <submittedName>
        <fullName evidence="13">Tellurite resistance protein TerB</fullName>
    </submittedName>
</protein>
<keyword evidence="2" id="KW-1003">Cell membrane</keyword>
<evidence type="ECO:0000256" key="9">
    <source>
        <dbReference type="ARBA" id="ARBA00023049"/>
    </source>
</evidence>
<dbReference type="PANTHER" id="PTHR43221:SF2">
    <property type="entry name" value="PROTEASE HTPX HOMOLOG"/>
    <property type="match status" value="1"/>
</dbReference>
<keyword evidence="4 11" id="KW-0812">Transmembrane</keyword>
<keyword evidence="7" id="KW-0862">Zinc</keyword>
<dbReference type="AlphaFoldDB" id="A0A2K8L3F5"/>
<sequence>MKDFFGQQEQARRNSARLVVLFVSAVTLIVFAVYLAVTAGLFLSQMFLTQQNGWLIRDFWDIGRFIWVVGITVLVVAAGSLYRTHQLRQGGGAAVAEMLGASRVPSATDDPLLRRLSNVVEEMAIAAGLPVPPVYLLPQPGINAFAAGFGRSDAVIAVTSGAVELLSRDELQGVIAHEFSHILNGDTRLKMSLMGLLFGITLISDAGIMLMTAKHSTRHYGRDRGSHPAIIVVGFLIFLVGTIGAVFADMIKRAVSRQREFLADAAAVQFTRNPAGIAGALKVIGGFKGGSRINHAATQQASHFFFGNAVKSWEGKDWWATHPPLAERIKRLDPSFSGEFKAVDATARSSAIMQEAVAAFSGSEVPKSDVISVKQVVSAIGQPDAVSLMQGMGLLERIPERLRRFAHDPFTARAIVYGLLLDREKLVRSNQLKSLEGEADAGVMRELLDLHPLISGLDPELRIPLLELLLPALKSLSHPQYRQFRRCTALLIKADKQLSVFEYMLHRMLVRHLHPAFAKVEPVSVHFDVASEIAGEAGQIVSMLIRQGQHEKPEEVFTHAMSHLLAWQTDIHPSLELSNLSLLDRALSKAERATPDIKRRLVQACVAAVLADGEVRVSEFELLRAICDALGCPMPQFHLSGLP</sequence>
<dbReference type="RefSeq" id="WP_100265070.1">
    <property type="nucleotide sequence ID" value="NZ_CP018800.1"/>
</dbReference>
<feature type="transmembrane region" description="Helical" evidence="11">
    <location>
        <begin position="193"/>
        <end position="213"/>
    </location>
</feature>
<feature type="transmembrane region" description="Helical" evidence="11">
    <location>
        <begin position="62"/>
        <end position="82"/>
    </location>
</feature>
<dbReference type="Gene3D" id="3.30.2010.10">
    <property type="entry name" value="Metalloproteases ('zincins'), catalytic domain"/>
    <property type="match status" value="1"/>
</dbReference>
<evidence type="ECO:0000256" key="5">
    <source>
        <dbReference type="ARBA" id="ARBA00022723"/>
    </source>
</evidence>
<evidence type="ECO:0000256" key="4">
    <source>
        <dbReference type="ARBA" id="ARBA00022692"/>
    </source>
</evidence>
<feature type="transmembrane region" description="Helical" evidence="11">
    <location>
        <begin position="225"/>
        <end position="248"/>
    </location>
</feature>
<dbReference type="Proteomes" id="UP000231637">
    <property type="component" value="Chromosome"/>
</dbReference>
<evidence type="ECO:0000259" key="12">
    <source>
        <dbReference type="Pfam" id="PF01435"/>
    </source>
</evidence>
<dbReference type="InterPro" id="IPR001915">
    <property type="entry name" value="Peptidase_M48"/>
</dbReference>
<evidence type="ECO:0000256" key="7">
    <source>
        <dbReference type="ARBA" id="ARBA00022833"/>
    </source>
</evidence>
<keyword evidence="3" id="KW-0645">Protease</keyword>
<dbReference type="GO" id="GO:0046872">
    <property type="term" value="F:metal ion binding"/>
    <property type="evidence" value="ECO:0007669"/>
    <property type="project" value="UniProtKB-KW"/>
</dbReference>
<dbReference type="SUPFAM" id="SSF158682">
    <property type="entry name" value="TerB-like"/>
    <property type="match status" value="1"/>
</dbReference>
<dbReference type="Pfam" id="PF01435">
    <property type="entry name" value="Peptidase_M48"/>
    <property type="match status" value="1"/>
</dbReference>
<reference evidence="13 14" key="1">
    <citation type="submission" date="2016-12" db="EMBL/GenBank/DDBJ databases">
        <title>Isolation and genomic insights into novel planktonic Zetaproteobacteria from stratified waters of the Chesapeake Bay.</title>
        <authorList>
            <person name="McAllister S.M."/>
            <person name="Kato S."/>
            <person name="Chan C.S."/>
            <person name="Chiu B.K."/>
            <person name="Field E.K."/>
        </authorList>
    </citation>
    <scope>NUCLEOTIDE SEQUENCE [LARGE SCALE GENOMIC DNA]</scope>
    <source>
        <strain evidence="13 14">CP-8</strain>
    </source>
</reference>
<evidence type="ECO:0000313" key="13">
    <source>
        <dbReference type="EMBL" id="ATX81632.1"/>
    </source>
</evidence>
<name>A0A2K8L3F5_9PROT</name>
<evidence type="ECO:0000256" key="11">
    <source>
        <dbReference type="SAM" id="Phobius"/>
    </source>
</evidence>
<dbReference type="CDD" id="cd07340">
    <property type="entry name" value="M48B_Htpx_like"/>
    <property type="match status" value="1"/>
</dbReference>
<organism evidence="13 14">
    <name type="scientific">Mariprofundus ferrinatatus</name>
    <dbReference type="NCBI Taxonomy" id="1921087"/>
    <lineage>
        <taxon>Bacteria</taxon>
        <taxon>Pseudomonadati</taxon>
        <taxon>Pseudomonadota</taxon>
        <taxon>Candidatius Mariprofundia</taxon>
        <taxon>Mariprofundales</taxon>
        <taxon>Mariprofundaceae</taxon>
        <taxon>Mariprofundus</taxon>
    </lineage>
</organism>
<dbReference type="PANTHER" id="PTHR43221">
    <property type="entry name" value="PROTEASE HTPX"/>
    <property type="match status" value="1"/>
</dbReference>
<dbReference type="InterPro" id="IPR050083">
    <property type="entry name" value="HtpX_protease"/>
</dbReference>
<dbReference type="GO" id="GO:0004222">
    <property type="term" value="F:metalloendopeptidase activity"/>
    <property type="evidence" value="ECO:0007669"/>
    <property type="project" value="InterPro"/>
</dbReference>
<proteinExistence type="predicted"/>
<keyword evidence="8 11" id="KW-1133">Transmembrane helix</keyword>
<evidence type="ECO:0000256" key="10">
    <source>
        <dbReference type="ARBA" id="ARBA00023136"/>
    </source>
</evidence>
<dbReference type="InterPro" id="IPR029024">
    <property type="entry name" value="TerB-like"/>
</dbReference>
<gene>
    <name evidence="13" type="ORF">Ga0123462_0762</name>
</gene>
<comment type="cofactor">
    <cofactor evidence="1">
        <name>Zn(2+)</name>
        <dbReference type="ChEBI" id="CHEBI:29105"/>
    </cofactor>
</comment>
<keyword evidence="9" id="KW-0482">Metalloprotease</keyword>
<dbReference type="EMBL" id="CP018800">
    <property type="protein sequence ID" value="ATX81632.1"/>
    <property type="molecule type" value="Genomic_DNA"/>
</dbReference>
<keyword evidence="6" id="KW-0378">Hydrolase</keyword>